<reference evidence="1 2" key="1">
    <citation type="submission" date="2023-10" db="EMBL/GenBank/DDBJ databases">
        <title>Virgibacillus halophilus 5B73C genome.</title>
        <authorList>
            <person name="Miliotis G."/>
            <person name="Sengupta P."/>
            <person name="Hameed A."/>
            <person name="Chuvochina M."/>
            <person name="Mcdonagh F."/>
            <person name="Simpson A.C."/>
            <person name="Singh N.K."/>
            <person name="Rekha P.D."/>
            <person name="Raman K."/>
            <person name="Hugenholtz P."/>
            <person name="Venkateswaran K."/>
        </authorList>
    </citation>
    <scope>NUCLEOTIDE SEQUENCE [LARGE SCALE GENOMIC DNA]</scope>
    <source>
        <strain evidence="1 2">5B73C</strain>
    </source>
</reference>
<sequence length="93" mass="10770">MLKAQQLAQLKKNLIQRQNELISHVQDHFGLKYEFAQESIGELSNYDNHPADHGTELFERGKDVALNEHAEKELKEINEALTAIDQKNIWCLQ</sequence>
<accession>A0ABU5C9K4</accession>
<dbReference type="Proteomes" id="UP001281447">
    <property type="component" value="Unassembled WGS sequence"/>
</dbReference>
<name>A0ABU5C9K4_9BACI</name>
<dbReference type="PANTHER" id="PTHR33823:SF4">
    <property type="entry name" value="GENERAL STRESS PROTEIN 16O"/>
    <property type="match status" value="1"/>
</dbReference>
<dbReference type="InterPro" id="IPR037187">
    <property type="entry name" value="DnaK_N"/>
</dbReference>
<evidence type="ECO:0000313" key="1">
    <source>
        <dbReference type="EMBL" id="MDY0395332.1"/>
    </source>
</evidence>
<dbReference type="Gene3D" id="1.20.120.910">
    <property type="entry name" value="DksA, coiled-coil domain"/>
    <property type="match status" value="1"/>
</dbReference>
<keyword evidence="2" id="KW-1185">Reference proteome</keyword>
<proteinExistence type="predicted"/>
<dbReference type="EMBL" id="JAWDIP010000003">
    <property type="protein sequence ID" value="MDY0395332.1"/>
    <property type="molecule type" value="Genomic_DNA"/>
</dbReference>
<dbReference type="SUPFAM" id="SSF109635">
    <property type="entry name" value="DnaK suppressor protein DksA, alpha-hairpin domain"/>
    <property type="match status" value="1"/>
</dbReference>
<organism evidence="1 2">
    <name type="scientific">Tigheibacillus halophilus</name>
    <dbReference type="NCBI Taxonomy" id="361280"/>
    <lineage>
        <taxon>Bacteria</taxon>
        <taxon>Bacillati</taxon>
        <taxon>Bacillota</taxon>
        <taxon>Bacilli</taxon>
        <taxon>Bacillales</taxon>
        <taxon>Bacillaceae</taxon>
        <taxon>Tigheibacillus</taxon>
    </lineage>
</organism>
<evidence type="ECO:0000313" key="2">
    <source>
        <dbReference type="Proteomes" id="UP001281447"/>
    </source>
</evidence>
<protein>
    <submittedName>
        <fullName evidence="1">Uncharacterized protein</fullName>
    </submittedName>
</protein>
<dbReference type="PANTHER" id="PTHR33823">
    <property type="entry name" value="RNA POLYMERASE-BINDING TRANSCRIPTION FACTOR DKSA-RELATED"/>
    <property type="match status" value="1"/>
</dbReference>
<gene>
    <name evidence="1" type="ORF">RWE15_13990</name>
</gene>
<comment type="caution">
    <text evidence="1">The sequence shown here is derived from an EMBL/GenBank/DDBJ whole genome shotgun (WGS) entry which is preliminary data.</text>
</comment>